<organism evidence="7 8">
    <name type="scientific">Pseudoxanthomonas wuyuanensis</name>
    <dbReference type="NCBI Taxonomy" id="1073196"/>
    <lineage>
        <taxon>Bacteria</taxon>
        <taxon>Pseudomonadati</taxon>
        <taxon>Pseudomonadota</taxon>
        <taxon>Gammaproteobacteria</taxon>
        <taxon>Lysobacterales</taxon>
        <taxon>Lysobacteraceae</taxon>
        <taxon>Pseudoxanthomonas</taxon>
    </lineage>
</organism>
<keyword evidence="3 6" id="KW-1133">Transmembrane helix</keyword>
<evidence type="ECO:0000256" key="1">
    <source>
        <dbReference type="ARBA" id="ARBA00004141"/>
    </source>
</evidence>
<feature type="transmembrane region" description="Helical" evidence="6">
    <location>
        <begin position="226"/>
        <end position="258"/>
    </location>
</feature>
<keyword evidence="2 6" id="KW-0812">Transmembrane</keyword>
<comment type="subcellular location">
    <subcellularLocation>
        <location evidence="1">Membrane</location>
        <topology evidence="1">Multi-pass membrane protein</topology>
    </subcellularLocation>
</comment>
<gene>
    <name evidence="7" type="ORF">SAMN06296416_11116</name>
</gene>
<reference evidence="7 8" key="1">
    <citation type="submission" date="2017-09" db="EMBL/GenBank/DDBJ databases">
        <authorList>
            <person name="Ehlers B."/>
            <person name="Leendertz F.H."/>
        </authorList>
    </citation>
    <scope>NUCLEOTIDE SEQUENCE [LARGE SCALE GENOMIC DNA]</scope>
    <source>
        <strain evidence="7 8">CGMCC 1.10978</strain>
    </source>
</reference>
<dbReference type="InterPro" id="IPR007688">
    <property type="entry name" value="Conjugal_tfr_TrbL/VirB6"/>
</dbReference>
<accession>A0A286DDU1</accession>
<keyword evidence="8" id="KW-1185">Reference proteome</keyword>
<feature type="transmembrane region" description="Helical" evidence="6">
    <location>
        <begin position="197"/>
        <end position="214"/>
    </location>
</feature>
<keyword evidence="4 6" id="KW-0472">Membrane</keyword>
<name>A0A286DDU1_9GAMM</name>
<feature type="transmembrane region" description="Helical" evidence="6">
    <location>
        <begin position="97"/>
        <end position="117"/>
    </location>
</feature>
<dbReference type="GO" id="GO:0030255">
    <property type="term" value="P:protein secretion by the type IV secretion system"/>
    <property type="evidence" value="ECO:0007669"/>
    <property type="project" value="InterPro"/>
</dbReference>
<evidence type="ECO:0000256" key="6">
    <source>
        <dbReference type="SAM" id="Phobius"/>
    </source>
</evidence>
<evidence type="ECO:0000313" key="8">
    <source>
        <dbReference type="Proteomes" id="UP000219374"/>
    </source>
</evidence>
<sequence length="381" mass="40896">MDVIQNLMDTSNVLAWIRPSALLSDTSNLFFFREINEFLKDEIDEFGINLLGRTMSWVGSIVLTLMTLWIMIQGYRIATGQSREPMMALVTNSLRSVFIIGLATGMAFGGSSIFKFLTDDVSREITHVVTGKDKDAYDSIDKSLGYMQLAMSSIDQLHVGGSEIVNSAKTRNLWFTGIGIAGPAVVAGSMLLLNKVAMALFVGLGPIFILSLMFEQTKQLFSKWLFYGIGTMFSLAVLSVMVAIALDMVLAVAGSFWVGKFLGSSTEGINSMALQQGGLGLVLTTLIIMAPPMAASFFQGMLGQFTAYSAFGGIGRGTGADSAGRTPGTPGYSPTYSPEQVQKSTRDQSSGFAKPASSSAYSASHVQQDAIRTTSKPSRDT</sequence>
<dbReference type="Pfam" id="PF04610">
    <property type="entry name" value="TrbL"/>
    <property type="match status" value="1"/>
</dbReference>
<evidence type="ECO:0000256" key="2">
    <source>
        <dbReference type="ARBA" id="ARBA00022692"/>
    </source>
</evidence>
<evidence type="ECO:0000256" key="5">
    <source>
        <dbReference type="SAM" id="MobiDB-lite"/>
    </source>
</evidence>
<feature type="transmembrane region" description="Helical" evidence="6">
    <location>
        <begin position="278"/>
        <end position="298"/>
    </location>
</feature>
<feature type="compositionally biased region" description="Polar residues" evidence="5">
    <location>
        <begin position="365"/>
        <end position="381"/>
    </location>
</feature>
<feature type="transmembrane region" description="Helical" evidence="6">
    <location>
        <begin position="57"/>
        <end position="77"/>
    </location>
</feature>
<protein>
    <submittedName>
        <fullName evidence="7">Type IV secretion system protein VirB6</fullName>
    </submittedName>
</protein>
<proteinExistence type="predicted"/>
<evidence type="ECO:0000256" key="3">
    <source>
        <dbReference type="ARBA" id="ARBA00022989"/>
    </source>
</evidence>
<dbReference type="GO" id="GO:0016020">
    <property type="term" value="C:membrane"/>
    <property type="evidence" value="ECO:0007669"/>
    <property type="project" value="UniProtKB-SubCell"/>
</dbReference>
<evidence type="ECO:0000256" key="4">
    <source>
        <dbReference type="ARBA" id="ARBA00023136"/>
    </source>
</evidence>
<feature type="region of interest" description="Disordered" evidence="5">
    <location>
        <begin position="319"/>
        <end position="381"/>
    </location>
</feature>
<feature type="transmembrane region" description="Helical" evidence="6">
    <location>
        <begin position="173"/>
        <end position="191"/>
    </location>
</feature>
<feature type="compositionally biased region" description="Polar residues" evidence="5">
    <location>
        <begin position="332"/>
        <end position="351"/>
    </location>
</feature>
<dbReference type="AlphaFoldDB" id="A0A286DDU1"/>
<dbReference type="EMBL" id="OCND01000011">
    <property type="protein sequence ID" value="SOD56803.1"/>
    <property type="molecule type" value="Genomic_DNA"/>
</dbReference>
<evidence type="ECO:0000313" key="7">
    <source>
        <dbReference type="EMBL" id="SOD56803.1"/>
    </source>
</evidence>
<dbReference type="Proteomes" id="UP000219374">
    <property type="component" value="Unassembled WGS sequence"/>
</dbReference>